<dbReference type="InterPro" id="IPR000182">
    <property type="entry name" value="GNAT_dom"/>
</dbReference>
<proteinExistence type="predicted"/>
<dbReference type="SUPFAM" id="SSF55729">
    <property type="entry name" value="Acyl-CoA N-acyltransferases (Nat)"/>
    <property type="match status" value="1"/>
</dbReference>
<evidence type="ECO:0000313" key="2">
    <source>
        <dbReference type="EMBL" id="CAA9448690.1"/>
    </source>
</evidence>
<protein>
    <recommendedName>
        <fullName evidence="1">N-acetyltransferase domain-containing protein</fullName>
    </recommendedName>
</protein>
<accession>A0A6J4QV73</accession>
<reference evidence="2" key="1">
    <citation type="submission" date="2020-02" db="EMBL/GenBank/DDBJ databases">
        <authorList>
            <person name="Meier V. D."/>
        </authorList>
    </citation>
    <scope>NUCLEOTIDE SEQUENCE</scope>
    <source>
        <strain evidence="2">AVDCRST_MAG58</strain>
    </source>
</reference>
<dbReference type="GO" id="GO:0016747">
    <property type="term" value="F:acyltransferase activity, transferring groups other than amino-acyl groups"/>
    <property type="evidence" value="ECO:0007669"/>
    <property type="project" value="InterPro"/>
</dbReference>
<feature type="domain" description="N-acetyltransferase" evidence="1">
    <location>
        <begin position="43"/>
        <end position="181"/>
    </location>
</feature>
<sequence length="196" mass="22254">MSYPFDLELARERREDLLREARERRIARALRKARRSVREARRDVTRELDGVEVTWGLAEDEPAVADLLELNSLPRWVAFEERFIVAQKNGKVLGAVRYRMESKRLLLGLLVVDPWAGEERMALALYRGAGDLARETGAREVIASVSQADYPGLAGYRRRGRGSRLDVTRGSGAGGWQRLLVMFGALSIPHYRAFRS</sequence>
<dbReference type="PROSITE" id="PS51186">
    <property type="entry name" value="GNAT"/>
    <property type="match status" value="1"/>
</dbReference>
<name>A0A6J4QV73_9ACTN</name>
<dbReference type="Gene3D" id="3.40.630.30">
    <property type="match status" value="1"/>
</dbReference>
<evidence type="ECO:0000259" key="1">
    <source>
        <dbReference type="PROSITE" id="PS51186"/>
    </source>
</evidence>
<dbReference type="AlphaFoldDB" id="A0A6J4QV73"/>
<dbReference type="InterPro" id="IPR016181">
    <property type="entry name" value="Acyl_CoA_acyltransferase"/>
</dbReference>
<dbReference type="EMBL" id="CADCVF010000016">
    <property type="protein sequence ID" value="CAA9448690.1"/>
    <property type="molecule type" value="Genomic_DNA"/>
</dbReference>
<organism evidence="2">
    <name type="scientific">uncultured Rubrobacteraceae bacterium</name>
    <dbReference type="NCBI Taxonomy" id="349277"/>
    <lineage>
        <taxon>Bacteria</taxon>
        <taxon>Bacillati</taxon>
        <taxon>Actinomycetota</taxon>
        <taxon>Rubrobacteria</taxon>
        <taxon>Rubrobacterales</taxon>
        <taxon>Rubrobacteraceae</taxon>
        <taxon>environmental samples</taxon>
    </lineage>
</organism>
<gene>
    <name evidence="2" type="ORF">AVDCRST_MAG58-694</name>
</gene>